<keyword evidence="4" id="KW-1185">Reference proteome</keyword>
<accession>A0AAQ1HMR4</accession>
<organism evidence="3 4">
    <name type="scientific">Pseudomonas citronellolis</name>
    <dbReference type="NCBI Taxonomy" id="53408"/>
    <lineage>
        <taxon>Bacteria</taxon>
        <taxon>Pseudomonadati</taxon>
        <taxon>Pseudomonadota</taxon>
        <taxon>Gammaproteobacteria</taxon>
        <taxon>Pseudomonadales</taxon>
        <taxon>Pseudomonadaceae</taxon>
        <taxon>Pseudomonas</taxon>
    </lineage>
</organism>
<reference evidence="3 4" key="1">
    <citation type="submission" date="2016-10" db="EMBL/GenBank/DDBJ databases">
        <authorList>
            <person name="Varghese N."/>
            <person name="Submissions S."/>
        </authorList>
    </citation>
    <scope>NUCLEOTIDE SEQUENCE [LARGE SCALE GENOMIC DNA]</scope>
    <source>
        <strain evidence="3 4">LMG 18378</strain>
    </source>
</reference>
<dbReference type="RefSeq" id="WP_052267816.1">
    <property type="nucleotide sequence ID" value="NZ_CP101752.1"/>
</dbReference>
<proteinExistence type="predicted"/>
<evidence type="ECO:0000313" key="3">
    <source>
        <dbReference type="EMBL" id="SFC86146.1"/>
    </source>
</evidence>
<protein>
    <submittedName>
        <fullName evidence="3">BON domain-containing protein</fullName>
    </submittedName>
</protein>
<evidence type="ECO:0000256" key="1">
    <source>
        <dbReference type="SAM" id="SignalP"/>
    </source>
</evidence>
<dbReference type="InterPro" id="IPR007055">
    <property type="entry name" value="BON_dom"/>
</dbReference>
<dbReference type="PANTHER" id="PTHR34606:SF15">
    <property type="entry name" value="BON DOMAIN-CONTAINING PROTEIN"/>
    <property type="match status" value="1"/>
</dbReference>
<keyword evidence="1" id="KW-0732">Signal</keyword>
<name>A0AAQ1HMR4_9PSED</name>
<feature type="domain" description="BON" evidence="2">
    <location>
        <begin position="147"/>
        <end position="216"/>
    </location>
</feature>
<sequence>MGCRLFRPGMIVRGFFAGLLLAAGVAPIAAGQGAQDAADIRLEISILTEYAQRPELRTSNLEAFVQARRAILSGRVDDEGSRRLAASIAMGVAGIISVDNRITGAQSLPQVPIIRAKVEAESKNPWQAPVNDGRCRAFATEFGLAADDIWITTKVMLALVPVGDVSGSAIAVSTCDGVVTLRGTLHNDAERARAVMLARGVPGARAVRAQALNSEICGGMHGRASTQWPWVAIVCLPTARNGASAG</sequence>
<dbReference type="EMBL" id="FOLS01000011">
    <property type="protein sequence ID" value="SFC86146.1"/>
    <property type="molecule type" value="Genomic_DNA"/>
</dbReference>
<feature type="signal peptide" evidence="1">
    <location>
        <begin position="1"/>
        <end position="22"/>
    </location>
</feature>
<dbReference type="InterPro" id="IPR051686">
    <property type="entry name" value="Lipoprotein_DolP"/>
</dbReference>
<gene>
    <name evidence="3" type="ORF">SAMN05216577_111162</name>
</gene>
<dbReference type="PROSITE" id="PS50914">
    <property type="entry name" value="BON"/>
    <property type="match status" value="2"/>
</dbReference>
<feature type="domain" description="BON" evidence="2">
    <location>
        <begin position="38"/>
        <end position="106"/>
    </location>
</feature>
<feature type="chain" id="PRO_5042887659" evidence="1">
    <location>
        <begin position="23"/>
        <end position="246"/>
    </location>
</feature>
<dbReference type="Gene3D" id="3.30.1340.30">
    <property type="match status" value="1"/>
</dbReference>
<dbReference type="Pfam" id="PF04972">
    <property type="entry name" value="BON"/>
    <property type="match status" value="2"/>
</dbReference>
<dbReference type="Proteomes" id="UP000183385">
    <property type="component" value="Unassembled WGS sequence"/>
</dbReference>
<dbReference type="AlphaFoldDB" id="A0AAQ1HMR4"/>
<dbReference type="PANTHER" id="PTHR34606">
    <property type="entry name" value="BON DOMAIN-CONTAINING PROTEIN"/>
    <property type="match status" value="1"/>
</dbReference>
<evidence type="ECO:0000259" key="2">
    <source>
        <dbReference type="PROSITE" id="PS50914"/>
    </source>
</evidence>
<comment type="caution">
    <text evidence="3">The sequence shown here is derived from an EMBL/GenBank/DDBJ whole genome shotgun (WGS) entry which is preliminary data.</text>
</comment>
<evidence type="ECO:0000313" key="4">
    <source>
        <dbReference type="Proteomes" id="UP000183385"/>
    </source>
</evidence>